<dbReference type="AlphaFoldDB" id="A0AA35S719"/>
<feature type="non-terminal residue" evidence="1">
    <location>
        <position position="33"/>
    </location>
</feature>
<dbReference type="EMBL" id="CASHTH010002090">
    <property type="protein sequence ID" value="CAI8024658.1"/>
    <property type="molecule type" value="Genomic_DNA"/>
</dbReference>
<gene>
    <name evidence="1" type="ORF">GBAR_LOCUS14321</name>
</gene>
<keyword evidence="2" id="KW-1185">Reference proteome</keyword>
<evidence type="ECO:0000313" key="2">
    <source>
        <dbReference type="Proteomes" id="UP001174909"/>
    </source>
</evidence>
<comment type="caution">
    <text evidence="1">The sequence shown here is derived from an EMBL/GenBank/DDBJ whole genome shotgun (WGS) entry which is preliminary data.</text>
</comment>
<dbReference type="Proteomes" id="UP001174909">
    <property type="component" value="Unassembled WGS sequence"/>
</dbReference>
<name>A0AA35S719_GEOBA</name>
<proteinExistence type="predicted"/>
<accession>A0AA35S719</accession>
<sequence>MATSAILLHQSLSRPNFTIISPLNEGVNDLAFF</sequence>
<evidence type="ECO:0000313" key="1">
    <source>
        <dbReference type="EMBL" id="CAI8024658.1"/>
    </source>
</evidence>
<protein>
    <submittedName>
        <fullName evidence="1">Uncharacterized protein</fullName>
    </submittedName>
</protein>
<reference evidence="1" key="1">
    <citation type="submission" date="2023-03" db="EMBL/GenBank/DDBJ databases">
        <authorList>
            <person name="Steffen K."/>
            <person name="Cardenas P."/>
        </authorList>
    </citation>
    <scope>NUCLEOTIDE SEQUENCE</scope>
</reference>
<organism evidence="1 2">
    <name type="scientific">Geodia barretti</name>
    <name type="common">Barrett's horny sponge</name>
    <dbReference type="NCBI Taxonomy" id="519541"/>
    <lineage>
        <taxon>Eukaryota</taxon>
        <taxon>Metazoa</taxon>
        <taxon>Porifera</taxon>
        <taxon>Demospongiae</taxon>
        <taxon>Heteroscleromorpha</taxon>
        <taxon>Tetractinellida</taxon>
        <taxon>Astrophorina</taxon>
        <taxon>Geodiidae</taxon>
        <taxon>Geodia</taxon>
    </lineage>
</organism>